<keyword evidence="7" id="KW-0411">Iron-sulfur</keyword>
<keyword evidence="6" id="KW-0408">Iron</keyword>
<evidence type="ECO:0000256" key="1">
    <source>
        <dbReference type="ARBA" id="ARBA00001933"/>
    </source>
</evidence>
<dbReference type="Gene3D" id="1.10.260.50">
    <property type="match status" value="1"/>
</dbReference>
<evidence type="ECO:0000256" key="5">
    <source>
        <dbReference type="ARBA" id="ARBA00022898"/>
    </source>
</evidence>
<dbReference type="InterPro" id="IPR015422">
    <property type="entry name" value="PyrdxlP-dep_Trfase_small"/>
</dbReference>
<dbReference type="GO" id="GO:0046872">
    <property type="term" value="F:metal ion binding"/>
    <property type="evidence" value="ECO:0007669"/>
    <property type="project" value="UniProtKB-KW"/>
</dbReference>
<dbReference type="RefSeq" id="WP_020088799.1">
    <property type="nucleotide sequence ID" value="NZ_AZCZ01000008.1"/>
</dbReference>
<dbReference type="STRING" id="357278.IV61_GL000178"/>
<sequence>MQEIHIENSNAVKEIYLDNAATTPMAPEVLAEMMDKMTNVYGNASTLYGLGRQAHTVMENSRQVIANSINAASDEEIIFTSGGSEGDNTAITQTALARQSLGKHIITTEIEHEAVLKPLHALEEQGFDVTYLPVDEHGNISLDDFKAALRDDTILVTIMMGNNEVGSRMPIHEIGEILKDHQAWFHTDAVQTYGLLDIDVQRDHIDMLSTSAHKINGPKMIGFLYKREGVNFPSLIKGGDQEEKRRAGTENVPAIAGFAKAAELLTPEAKAEKRARFHGFKEQVVKGLTDNGVDFEINGSLGDVGENLDHVLNIWIKGISTYVMQTNLDLAGIAVSGGSACTAGSIEPSHVLTAMFGEKSPRIAESIRLSFGQQTTSDEIAAFVENVSAIVKRLAKNHSEVK</sequence>
<dbReference type="EMBL" id="AZCZ01000008">
    <property type="protein sequence ID" value="KRK37866.1"/>
    <property type="molecule type" value="Genomic_DNA"/>
</dbReference>
<name>A0A0R1H3I9_9LACO</name>
<dbReference type="InterPro" id="IPR016454">
    <property type="entry name" value="Cysteine_dSase"/>
</dbReference>
<dbReference type="InterPro" id="IPR015421">
    <property type="entry name" value="PyrdxlP-dep_Trfase_major"/>
</dbReference>
<comment type="catalytic activity">
    <reaction evidence="8">
        <text>(sulfur carrier)-H + L-cysteine = (sulfur carrier)-SH + L-alanine</text>
        <dbReference type="Rhea" id="RHEA:43892"/>
        <dbReference type="Rhea" id="RHEA-COMP:14737"/>
        <dbReference type="Rhea" id="RHEA-COMP:14739"/>
        <dbReference type="ChEBI" id="CHEBI:29917"/>
        <dbReference type="ChEBI" id="CHEBI:35235"/>
        <dbReference type="ChEBI" id="CHEBI:57972"/>
        <dbReference type="ChEBI" id="CHEBI:64428"/>
        <dbReference type="EC" id="2.8.1.7"/>
    </reaction>
</comment>
<evidence type="ECO:0000256" key="6">
    <source>
        <dbReference type="ARBA" id="ARBA00023004"/>
    </source>
</evidence>
<dbReference type="PANTHER" id="PTHR11601">
    <property type="entry name" value="CYSTEINE DESULFURYLASE FAMILY MEMBER"/>
    <property type="match status" value="1"/>
</dbReference>
<dbReference type="InterPro" id="IPR015424">
    <property type="entry name" value="PyrdxlP-dep_Trfase"/>
</dbReference>
<comment type="caution">
    <text evidence="10">The sequence shown here is derived from an EMBL/GenBank/DDBJ whole genome shotgun (WGS) entry which is preliminary data.</text>
</comment>
<feature type="domain" description="Aminotransferase class V" evidence="9">
    <location>
        <begin position="15"/>
        <end position="383"/>
    </location>
</feature>
<evidence type="ECO:0000313" key="10">
    <source>
        <dbReference type="EMBL" id="KRK37866.1"/>
    </source>
</evidence>
<dbReference type="InterPro" id="IPR000192">
    <property type="entry name" value="Aminotrans_V_dom"/>
</dbReference>
<dbReference type="AlphaFoldDB" id="A0A0R1H3I9"/>
<dbReference type="GO" id="GO:0031071">
    <property type="term" value="F:cysteine desulfurase activity"/>
    <property type="evidence" value="ECO:0007669"/>
    <property type="project" value="UniProtKB-EC"/>
</dbReference>
<reference evidence="10 11" key="1">
    <citation type="journal article" date="2015" name="Genome Announc.">
        <title>Expanding the biotechnology potential of lactobacilli through comparative genomics of 213 strains and associated genera.</title>
        <authorList>
            <person name="Sun Z."/>
            <person name="Harris H.M."/>
            <person name="McCann A."/>
            <person name="Guo C."/>
            <person name="Argimon S."/>
            <person name="Zhang W."/>
            <person name="Yang X."/>
            <person name="Jeffery I.B."/>
            <person name="Cooney J.C."/>
            <person name="Kagawa T.F."/>
            <person name="Liu W."/>
            <person name="Song Y."/>
            <person name="Salvetti E."/>
            <person name="Wrobel A."/>
            <person name="Rasinkangas P."/>
            <person name="Parkhill J."/>
            <person name="Rea M.C."/>
            <person name="O'Sullivan O."/>
            <person name="Ritari J."/>
            <person name="Douillard F.P."/>
            <person name="Paul Ross R."/>
            <person name="Yang R."/>
            <person name="Briner A.E."/>
            <person name="Felis G.E."/>
            <person name="de Vos W.M."/>
            <person name="Barrangou R."/>
            <person name="Klaenhammer T.R."/>
            <person name="Caufield P.W."/>
            <person name="Cui Y."/>
            <person name="Zhang H."/>
            <person name="O'Toole P.W."/>
        </authorList>
    </citation>
    <scope>NUCLEOTIDE SEQUENCE [LARGE SCALE GENOMIC DNA]</scope>
    <source>
        <strain evidence="10 11">ATCC 53295</strain>
    </source>
</reference>
<dbReference type="PANTHER" id="PTHR11601:SF34">
    <property type="entry name" value="CYSTEINE DESULFURASE"/>
    <property type="match status" value="1"/>
</dbReference>
<keyword evidence="3" id="KW-0808">Transferase</keyword>
<dbReference type="GO" id="GO:0051536">
    <property type="term" value="F:iron-sulfur cluster binding"/>
    <property type="evidence" value="ECO:0007669"/>
    <property type="project" value="UniProtKB-KW"/>
</dbReference>
<evidence type="ECO:0000256" key="4">
    <source>
        <dbReference type="ARBA" id="ARBA00022723"/>
    </source>
</evidence>
<dbReference type="Proteomes" id="UP000051176">
    <property type="component" value="Unassembled WGS sequence"/>
</dbReference>
<gene>
    <name evidence="10" type="ORF">FD07_GL002204</name>
</gene>
<comment type="similarity">
    <text evidence="2">Belongs to the class-V pyridoxal-phosphate-dependent aminotransferase family. NifS/IscS subfamily.</text>
</comment>
<dbReference type="Gene3D" id="3.90.1150.10">
    <property type="entry name" value="Aspartate Aminotransferase, domain 1"/>
    <property type="match status" value="1"/>
</dbReference>
<dbReference type="OrthoDB" id="9808002at2"/>
<dbReference type="FunFam" id="3.40.640.10:FF:000084">
    <property type="entry name" value="IscS-like cysteine desulfurase"/>
    <property type="match status" value="1"/>
</dbReference>
<organism evidence="10 11">
    <name type="scientific">Levilactobacillus parabrevis ATCC 53295</name>
    <dbReference type="NCBI Taxonomy" id="1267003"/>
    <lineage>
        <taxon>Bacteria</taxon>
        <taxon>Bacillati</taxon>
        <taxon>Bacillota</taxon>
        <taxon>Bacilli</taxon>
        <taxon>Lactobacillales</taxon>
        <taxon>Lactobacillaceae</taxon>
        <taxon>Levilactobacillus</taxon>
    </lineage>
</organism>
<dbReference type="NCBIfam" id="NF002806">
    <property type="entry name" value="PRK02948.1"/>
    <property type="match status" value="1"/>
</dbReference>
<dbReference type="eggNOG" id="COG1104">
    <property type="taxonomic scope" value="Bacteria"/>
</dbReference>
<dbReference type="SUPFAM" id="SSF53383">
    <property type="entry name" value="PLP-dependent transferases"/>
    <property type="match status" value="1"/>
</dbReference>
<dbReference type="Pfam" id="PF00266">
    <property type="entry name" value="Aminotran_5"/>
    <property type="match status" value="1"/>
</dbReference>
<keyword evidence="11" id="KW-1185">Reference proteome</keyword>
<keyword evidence="4" id="KW-0479">Metal-binding</keyword>
<dbReference type="PATRIC" id="fig|1267003.4.peg.2320"/>
<evidence type="ECO:0000256" key="2">
    <source>
        <dbReference type="ARBA" id="ARBA00006490"/>
    </source>
</evidence>
<proteinExistence type="inferred from homology"/>
<evidence type="ECO:0000259" key="9">
    <source>
        <dbReference type="Pfam" id="PF00266"/>
    </source>
</evidence>
<evidence type="ECO:0000256" key="8">
    <source>
        <dbReference type="ARBA" id="ARBA00050776"/>
    </source>
</evidence>
<keyword evidence="5" id="KW-0663">Pyridoxal phosphate</keyword>
<evidence type="ECO:0000256" key="3">
    <source>
        <dbReference type="ARBA" id="ARBA00022679"/>
    </source>
</evidence>
<accession>A0A0R1H3I9</accession>
<protein>
    <submittedName>
        <fullName evidence="10">Cysteine sulfinate desulfinase cysteine desulfurase</fullName>
    </submittedName>
</protein>
<evidence type="ECO:0000256" key="7">
    <source>
        <dbReference type="ARBA" id="ARBA00023014"/>
    </source>
</evidence>
<evidence type="ECO:0000313" key="11">
    <source>
        <dbReference type="Proteomes" id="UP000051176"/>
    </source>
</evidence>
<dbReference type="PIRSF" id="PIRSF005572">
    <property type="entry name" value="NifS"/>
    <property type="match status" value="1"/>
</dbReference>
<comment type="cofactor">
    <cofactor evidence="1">
        <name>pyridoxal 5'-phosphate</name>
        <dbReference type="ChEBI" id="CHEBI:597326"/>
    </cofactor>
</comment>
<dbReference type="Gene3D" id="3.40.640.10">
    <property type="entry name" value="Type I PLP-dependent aspartate aminotransferase-like (Major domain)"/>
    <property type="match status" value="1"/>
</dbReference>